<keyword evidence="9" id="KW-0238">DNA-binding</keyword>
<dbReference type="InterPro" id="IPR013087">
    <property type="entry name" value="Znf_C2H2_type"/>
</dbReference>
<evidence type="ECO:0000256" key="3">
    <source>
        <dbReference type="ARBA" id="ARBA00006991"/>
    </source>
</evidence>
<feature type="domain" description="C2H2-type" evidence="14">
    <location>
        <begin position="489"/>
        <end position="516"/>
    </location>
</feature>
<organism evidence="15 16">
    <name type="scientific">Pocillopora damicornis</name>
    <name type="common">Cauliflower coral</name>
    <name type="synonym">Millepora damicornis</name>
    <dbReference type="NCBI Taxonomy" id="46731"/>
    <lineage>
        <taxon>Eukaryota</taxon>
        <taxon>Metazoa</taxon>
        <taxon>Cnidaria</taxon>
        <taxon>Anthozoa</taxon>
        <taxon>Hexacorallia</taxon>
        <taxon>Scleractinia</taxon>
        <taxon>Astrocoeniina</taxon>
        <taxon>Pocilloporidae</taxon>
        <taxon>Pocillopora</taxon>
    </lineage>
</organism>
<dbReference type="FunFam" id="3.30.160.60:FF:000624">
    <property type="entry name" value="zinc finger protein 697"/>
    <property type="match status" value="1"/>
</dbReference>
<dbReference type="PANTHER" id="PTHR24384:SF189">
    <property type="entry name" value="C2H2-TYPE DOMAIN-CONTAINING PROTEIN-RELATED"/>
    <property type="match status" value="1"/>
</dbReference>
<dbReference type="Pfam" id="PF00096">
    <property type="entry name" value="zf-C2H2"/>
    <property type="match status" value="8"/>
</dbReference>
<dbReference type="Proteomes" id="UP000275408">
    <property type="component" value="Unassembled WGS sequence"/>
</dbReference>
<name>A0A3M6TMY1_POCDA</name>
<evidence type="ECO:0000313" key="16">
    <source>
        <dbReference type="Proteomes" id="UP000275408"/>
    </source>
</evidence>
<keyword evidence="11" id="KW-0539">Nucleus</keyword>
<feature type="region of interest" description="Disordered" evidence="13">
    <location>
        <begin position="1"/>
        <end position="66"/>
    </location>
</feature>
<evidence type="ECO:0000256" key="12">
    <source>
        <dbReference type="PROSITE-ProRule" id="PRU00042"/>
    </source>
</evidence>
<dbReference type="SUPFAM" id="SSF57667">
    <property type="entry name" value="beta-beta-alpha zinc fingers"/>
    <property type="match status" value="6"/>
</dbReference>
<evidence type="ECO:0000256" key="8">
    <source>
        <dbReference type="ARBA" id="ARBA00023015"/>
    </source>
</evidence>
<evidence type="ECO:0000256" key="5">
    <source>
        <dbReference type="ARBA" id="ARBA00022737"/>
    </source>
</evidence>
<dbReference type="GO" id="GO:0005634">
    <property type="term" value="C:nucleus"/>
    <property type="evidence" value="ECO:0007669"/>
    <property type="project" value="UniProtKB-SubCell"/>
</dbReference>
<evidence type="ECO:0000256" key="10">
    <source>
        <dbReference type="ARBA" id="ARBA00023163"/>
    </source>
</evidence>
<evidence type="ECO:0000256" key="2">
    <source>
        <dbReference type="ARBA" id="ARBA00004123"/>
    </source>
</evidence>
<evidence type="ECO:0000256" key="13">
    <source>
        <dbReference type="SAM" id="MobiDB-lite"/>
    </source>
</evidence>
<dbReference type="PANTHER" id="PTHR24384">
    <property type="entry name" value="FINGER PUTATIVE TRANSCRIPTION FACTOR FAMILY-RELATED"/>
    <property type="match status" value="1"/>
</dbReference>
<keyword evidence="7" id="KW-0862">Zinc</keyword>
<dbReference type="SMART" id="SM00355">
    <property type="entry name" value="ZnF_C2H2"/>
    <property type="match status" value="10"/>
</dbReference>
<dbReference type="PROSITE" id="PS00028">
    <property type="entry name" value="ZINC_FINGER_C2H2_1"/>
    <property type="match status" value="10"/>
</dbReference>
<feature type="compositionally biased region" description="Low complexity" evidence="13">
    <location>
        <begin position="1049"/>
        <end position="1068"/>
    </location>
</feature>
<keyword evidence="4" id="KW-0479">Metal-binding</keyword>
<comment type="similarity">
    <text evidence="3">Belongs to the krueppel C2H2-type zinc-finger protein family.</text>
</comment>
<comment type="caution">
    <text evidence="15">The sequence shown here is derived from an EMBL/GenBank/DDBJ whole genome shotgun (WGS) entry which is preliminary data.</text>
</comment>
<feature type="domain" description="C2H2-type" evidence="14">
    <location>
        <begin position="676"/>
        <end position="703"/>
    </location>
</feature>
<accession>A0A3M6TMY1</accession>
<keyword evidence="6 12" id="KW-0863">Zinc-finger</keyword>
<feature type="region of interest" description="Disordered" evidence="13">
    <location>
        <begin position="313"/>
        <end position="334"/>
    </location>
</feature>
<dbReference type="FunFam" id="3.30.160.60:FF:000303">
    <property type="entry name" value="Zinc finger protein 41"/>
    <property type="match status" value="1"/>
</dbReference>
<feature type="domain" description="C2H2-type" evidence="14">
    <location>
        <begin position="760"/>
        <end position="787"/>
    </location>
</feature>
<dbReference type="GO" id="GO:0008270">
    <property type="term" value="F:zinc ion binding"/>
    <property type="evidence" value="ECO:0007669"/>
    <property type="project" value="UniProtKB-KW"/>
</dbReference>
<keyword evidence="5" id="KW-0677">Repeat</keyword>
<dbReference type="PROSITE" id="PS50157">
    <property type="entry name" value="ZINC_FINGER_C2H2_2"/>
    <property type="match status" value="10"/>
</dbReference>
<dbReference type="FunFam" id="3.30.160.60:FF:000448">
    <property type="entry name" value="RE1-silencing transcription factor A"/>
    <property type="match status" value="1"/>
</dbReference>
<dbReference type="InterPro" id="IPR036236">
    <property type="entry name" value="Znf_C2H2_sf"/>
</dbReference>
<feature type="compositionally biased region" description="Polar residues" evidence="13">
    <location>
        <begin position="12"/>
        <end position="41"/>
    </location>
</feature>
<feature type="region of interest" description="Disordered" evidence="13">
    <location>
        <begin position="1031"/>
        <end position="1068"/>
    </location>
</feature>
<dbReference type="FunFam" id="3.30.160.60:FF:000417">
    <property type="entry name" value="Zinc finger protein"/>
    <property type="match status" value="1"/>
</dbReference>
<dbReference type="FunFam" id="3.30.160.60:FF:000446">
    <property type="entry name" value="Zinc finger protein"/>
    <property type="match status" value="2"/>
</dbReference>
<sequence>MKTATAVLTDGNAANSNIQSQDQSFLSAAKTTSAVDQQQEPQEQHCTDTGGPVNTGDHQGESEVISEADVASQDITTSANDTETQQPQTLYVAIQPGANMESGQGDQPAVYLEVVEAGSGTEVTSSEGQVNLVQEEMVIDNASSTDVTTIPTSVLSQVMDQATLSTMQAEMIAVQVLSQSATGDIQYLQHQSPARFIPIVTSTDSSTLNSLQATLSQMPLATLQISPSQPGATTQTIQLPGGQTIQVPLNVTQMSALASSQTDAGGVSTTGGTLTTSTEAIIAATTSAEAAAAAVAQEQGATLVTVHPAVIEAPADGTEGGHDGEEHDGDDDGKPKYTCEICGKSYIRSWSYYGHMREHASGEKQHKCEVCGKIFNYASNLRQHMLIHTGNLSVYSLLMYNLGEKPYECEYCDKAFNNPSSLRSHVLSHSEDRPYICDHEACGKAFNNPGSLRMPPESLGEGGGLCPPFWVQQPIKPSTALMEKSEKPFKCDQCDFACIQSFDLVKHKFTHSAKPSSWVAALFHYQPANDRRFCPWTAVHTGDKPFKCDECDKTFRTQLELQSHMGRHTGVKPFQCDICHKEFISTITFKRHAIVHSGKEKHRGALRLFIYKIQGNISTEDWNIRHRHVLRFHRRAIFIMKVDQYQYLGNCPPTPPLTQQQSIDNMLGLMLGEKPFECTECGRRFARSTDLKVHMPVHSEDKPYKCGECEKMFTRFSTLKEHIRTHTGERPFKCDECGREFNHRSHFNNHLRIHTGEKPFKCEVCDKDFSRKASLRYHMKVHNKGDGRVRVRGKKEDQSDTEVIDEQSQGTTTVEQTMSTVNISHLGTDADVQLAEALVAVSEAVVAAAAEGDDTPRVVAVEETTHSEEDAVMQQHLQDGHAVQASMLVDPVTQAAVSAGISASDVGQSVVETVVTTMPQVVDIATAGSEVSVGEAVGIPTGQVHIMEVADGTAVTTADVQAAIGEAMQTAHVTVEGSDTLGITVPAEILAAMAAAQSHPHLLIATADQQLMQAQVAAGAADQQALQTQGGDVVNQASGGSTQLGGDLQASSHGAHQQQQMEEPMQTE</sequence>
<dbReference type="AlphaFoldDB" id="A0A3M6TMY1"/>
<comment type="subcellular location">
    <subcellularLocation>
        <location evidence="2">Nucleus</location>
    </subcellularLocation>
</comment>
<keyword evidence="16" id="KW-1185">Reference proteome</keyword>
<evidence type="ECO:0000259" key="14">
    <source>
        <dbReference type="PROSITE" id="PS50157"/>
    </source>
</evidence>
<reference evidence="15 16" key="1">
    <citation type="journal article" date="2018" name="Sci. Rep.">
        <title>Comparative analysis of the Pocillopora damicornis genome highlights role of immune system in coral evolution.</title>
        <authorList>
            <person name="Cunning R."/>
            <person name="Bay R.A."/>
            <person name="Gillette P."/>
            <person name="Baker A.C."/>
            <person name="Traylor-Knowles N."/>
        </authorList>
    </citation>
    <scope>NUCLEOTIDE SEQUENCE [LARGE SCALE GENOMIC DNA]</scope>
    <source>
        <strain evidence="15">RSMAS</strain>
        <tissue evidence="15">Whole animal</tissue>
    </source>
</reference>
<evidence type="ECO:0000256" key="7">
    <source>
        <dbReference type="ARBA" id="ARBA00022833"/>
    </source>
</evidence>
<dbReference type="STRING" id="46731.A0A3M6TMY1"/>
<evidence type="ECO:0000256" key="1">
    <source>
        <dbReference type="ARBA" id="ARBA00003767"/>
    </source>
</evidence>
<evidence type="ECO:0000256" key="4">
    <source>
        <dbReference type="ARBA" id="ARBA00022723"/>
    </source>
</evidence>
<comment type="function">
    <text evidence="1">May be involved in transcriptional regulation.</text>
</comment>
<feature type="domain" description="C2H2-type" evidence="14">
    <location>
        <begin position="704"/>
        <end position="731"/>
    </location>
</feature>
<feature type="domain" description="C2H2-type" evidence="14">
    <location>
        <begin position="337"/>
        <end position="364"/>
    </location>
</feature>
<protein>
    <recommendedName>
        <fullName evidence="14">C2H2-type domain-containing protein</fullName>
    </recommendedName>
</protein>
<dbReference type="FunFam" id="3.30.160.60:FF:000634">
    <property type="entry name" value="Zinc finger X-chromosomal protein"/>
    <property type="match status" value="1"/>
</dbReference>
<feature type="domain" description="C2H2-type" evidence="14">
    <location>
        <begin position="732"/>
        <end position="759"/>
    </location>
</feature>
<evidence type="ECO:0000256" key="9">
    <source>
        <dbReference type="ARBA" id="ARBA00023125"/>
    </source>
</evidence>
<feature type="domain" description="C2H2-type" evidence="14">
    <location>
        <begin position="574"/>
        <end position="601"/>
    </location>
</feature>
<feature type="domain" description="C2H2-type" evidence="14">
    <location>
        <begin position="407"/>
        <end position="434"/>
    </location>
</feature>
<dbReference type="EMBL" id="RCHS01003301">
    <property type="protein sequence ID" value="RMX42730.1"/>
    <property type="molecule type" value="Genomic_DNA"/>
</dbReference>
<keyword evidence="8" id="KW-0805">Transcription regulation</keyword>
<keyword evidence="10" id="KW-0804">Transcription</keyword>
<dbReference type="FunFam" id="3.30.160.60:FF:000966">
    <property type="entry name" value="ZFP90 zinc finger protein"/>
    <property type="match status" value="1"/>
</dbReference>
<feature type="domain" description="C2H2-type" evidence="14">
    <location>
        <begin position="546"/>
        <end position="573"/>
    </location>
</feature>
<dbReference type="Gene3D" id="3.30.160.60">
    <property type="entry name" value="Classic Zinc Finger"/>
    <property type="match status" value="11"/>
</dbReference>
<evidence type="ECO:0000256" key="6">
    <source>
        <dbReference type="ARBA" id="ARBA00022771"/>
    </source>
</evidence>
<dbReference type="FunFam" id="3.30.160.60:FF:001480">
    <property type="entry name" value="Si:cabz01071911.3"/>
    <property type="match status" value="1"/>
</dbReference>
<evidence type="ECO:0000313" key="15">
    <source>
        <dbReference type="EMBL" id="RMX42730.1"/>
    </source>
</evidence>
<gene>
    <name evidence="15" type="ORF">pdam_00018969</name>
</gene>
<proteinExistence type="inferred from homology"/>
<dbReference type="InterPro" id="IPR050752">
    <property type="entry name" value="C2H2-ZF_domain"/>
</dbReference>
<feature type="domain" description="C2H2-type" evidence="14">
    <location>
        <begin position="366"/>
        <end position="393"/>
    </location>
</feature>
<dbReference type="GO" id="GO:0000981">
    <property type="term" value="F:DNA-binding transcription factor activity, RNA polymerase II-specific"/>
    <property type="evidence" value="ECO:0007669"/>
    <property type="project" value="TreeGrafter"/>
</dbReference>
<evidence type="ECO:0000256" key="11">
    <source>
        <dbReference type="ARBA" id="ARBA00023242"/>
    </source>
</evidence>
<dbReference type="OrthoDB" id="6077919at2759"/>
<dbReference type="GO" id="GO:0000978">
    <property type="term" value="F:RNA polymerase II cis-regulatory region sequence-specific DNA binding"/>
    <property type="evidence" value="ECO:0007669"/>
    <property type="project" value="TreeGrafter"/>
</dbReference>